<sequence>MPSDTLLEDCTIVWLCPLEVELRAAIVMLDEISEDVPPRIRGQNVVYTVGDIGTHKVAVVGYYQEQGLAVSGSMVAEIVRDLPKLQLGLLVGIAGGIPSPGSDMRLGDVAVAVPEGDRPGVVGYDLGKAVEDDGYELKHWQNSTHPLLRSVINLLRALNGLRFRRHLQVLDTLSEFRRPEPGDIDTTDAHPKVHYGTILSGNTVVKSRAKRERLRSLYGGIAVEMEAAGMMTRLPVAVIRGISDFADSTKNNAWQPYSAIVAAAYAKEVLLCLPPEHRQSLRRMSVSLDNNAQQLKSTPFADQDLRLGRTLPEKWAFVGRQEEMALLEKELGFPAQSPIQRSVVCLWGLTGSGKSQLAARFVSQQRSSHPAREIFWISGESQESFEQSVIAMLKSGSVEDSSFSGRLDMTAEKRRDLVDLFFAELDRMTDARWLLVIDGVNGASPSSNGFPFYDIHSYIRLLHRGYVLLTSRRRDVVEKYYLGHEVRGLDDNDALSLLQLQVHPQLMEGAADLVSMVRGLPLTLRLAMSVISRYRLSVREYLEMWKGYNEACEVLGPDQTLYRSMNLSFEELENVDPTAAKVLTLFSFLHNRDVWYEICLDATEHIYPQWLQELARHKTPFRRFYPLLADLSFIEMKITSKGVRLWEIHPAIQVIARQRAKASEKEYISCVISLVAAKVPRSFETDAWETMRRLVPHVELCWSYITGGKWGPNTNLTELEKLGHVFRNFGKYFEASLIYRMIVHGLSLQDPTSDNNEFLADVLTNLGLVFTSQQKLEPALDAFDKSFQLMSEHNLLTRNASMSILYNKAVVYMMIDKLDEAEMLLRNAAAHFSEASRSDHTLMRTQRNNLYLRILNDMGEVLLRKGSASESLEVFQRICSNYKDWQDNYHPARLSVKLNMGRALTRLGKYAEARESLDNVISVYTEWWGRRHPETMRVIDELAWSFMEEIQNKRTNGGDWNSLTGKAEELWNEALIFYRNYHGDESDAVHFIGTNLETLYSFRQPAWNLEFDVAMSGSMVNYLVTE</sequence>
<dbReference type="SUPFAM" id="SSF53167">
    <property type="entry name" value="Purine and uridine phosphorylases"/>
    <property type="match status" value="1"/>
</dbReference>
<dbReference type="EMBL" id="KZ825064">
    <property type="protein sequence ID" value="RAH56685.1"/>
    <property type="molecule type" value="Genomic_DNA"/>
</dbReference>
<dbReference type="GeneID" id="37168565"/>
<dbReference type="Proteomes" id="UP000249526">
    <property type="component" value="Unassembled WGS sequence"/>
</dbReference>
<dbReference type="AlphaFoldDB" id="A0A8G1R2P7"/>
<proteinExistence type="predicted"/>
<keyword evidence="5" id="KW-1185">Reference proteome</keyword>
<accession>A0A8G1R2P7</accession>
<dbReference type="InterPro" id="IPR011990">
    <property type="entry name" value="TPR-like_helical_dom_sf"/>
</dbReference>
<evidence type="ECO:0000259" key="3">
    <source>
        <dbReference type="Pfam" id="PF01048"/>
    </source>
</evidence>
<dbReference type="SMART" id="SM00028">
    <property type="entry name" value="TPR"/>
    <property type="match status" value="3"/>
</dbReference>
<dbReference type="PRINTS" id="PR00364">
    <property type="entry name" value="DISEASERSIST"/>
</dbReference>
<evidence type="ECO:0000259" key="2">
    <source>
        <dbReference type="Pfam" id="PF00931"/>
    </source>
</evidence>
<name>A0A8G1R2P7_9EURO</name>
<dbReference type="InterPro" id="IPR019734">
    <property type="entry name" value="TPR_rpt"/>
</dbReference>
<evidence type="ECO:0000313" key="5">
    <source>
        <dbReference type="Proteomes" id="UP000249526"/>
    </source>
</evidence>
<dbReference type="Gene3D" id="3.40.50.300">
    <property type="entry name" value="P-loop containing nucleotide triphosphate hydrolases"/>
    <property type="match status" value="1"/>
</dbReference>
<feature type="domain" description="NB-ARC" evidence="2">
    <location>
        <begin position="342"/>
        <end position="504"/>
    </location>
</feature>
<feature type="domain" description="Nucleoside phosphorylase" evidence="3">
    <location>
        <begin position="84"/>
        <end position="250"/>
    </location>
</feature>
<reference evidence="4 5" key="1">
    <citation type="submission" date="2018-02" db="EMBL/GenBank/DDBJ databases">
        <title>The genomes of Aspergillus section Nigri reveals drivers in fungal speciation.</title>
        <authorList>
            <consortium name="DOE Joint Genome Institute"/>
            <person name="Vesth T.C."/>
            <person name="Nybo J."/>
            <person name="Theobald S."/>
            <person name="Brandl J."/>
            <person name="Frisvad J.C."/>
            <person name="Nielsen K.F."/>
            <person name="Lyhne E.K."/>
            <person name="Kogle M.E."/>
            <person name="Kuo A."/>
            <person name="Riley R."/>
            <person name="Clum A."/>
            <person name="Nolan M."/>
            <person name="Lipzen A."/>
            <person name="Salamov A."/>
            <person name="Henrissat B."/>
            <person name="Wiebenga A."/>
            <person name="De vries R.P."/>
            <person name="Grigoriev I.V."/>
            <person name="Mortensen U.H."/>
            <person name="Andersen M.R."/>
            <person name="Baker S.E."/>
        </authorList>
    </citation>
    <scope>NUCLEOTIDE SEQUENCE [LARGE SCALE GENOMIC DNA]</scope>
    <source>
        <strain evidence="4 5">CBS 112811</strain>
    </source>
</reference>
<dbReference type="SUPFAM" id="SSF48452">
    <property type="entry name" value="TPR-like"/>
    <property type="match status" value="1"/>
</dbReference>
<gene>
    <name evidence="4" type="ORF">BO85DRAFT_520808</name>
</gene>
<feature type="repeat" description="TPR" evidence="1">
    <location>
        <begin position="760"/>
        <end position="793"/>
    </location>
</feature>
<dbReference type="PANTHER" id="PTHR46082:SF11">
    <property type="entry name" value="AAA+ ATPASE DOMAIN-CONTAINING PROTEIN-RELATED"/>
    <property type="match status" value="1"/>
</dbReference>
<dbReference type="InterPro" id="IPR027417">
    <property type="entry name" value="P-loop_NTPase"/>
</dbReference>
<dbReference type="InterPro" id="IPR035994">
    <property type="entry name" value="Nucleoside_phosphorylase_sf"/>
</dbReference>
<dbReference type="PROSITE" id="PS50005">
    <property type="entry name" value="TPR"/>
    <property type="match status" value="1"/>
</dbReference>
<dbReference type="Pfam" id="PF01048">
    <property type="entry name" value="PNP_UDP_1"/>
    <property type="match status" value="1"/>
</dbReference>
<dbReference type="Pfam" id="PF13374">
    <property type="entry name" value="TPR_10"/>
    <property type="match status" value="1"/>
</dbReference>
<organism evidence="4 5">
    <name type="scientific">Aspergillus piperis CBS 112811</name>
    <dbReference type="NCBI Taxonomy" id="1448313"/>
    <lineage>
        <taxon>Eukaryota</taxon>
        <taxon>Fungi</taxon>
        <taxon>Dikarya</taxon>
        <taxon>Ascomycota</taxon>
        <taxon>Pezizomycotina</taxon>
        <taxon>Eurotiomycetes</taxon>
        <taxon>Eurotiomycetidae</taxon>
        <taxon>Eurotiales</taxon>
        <taxon>Aspergillaceae</taxon>
        <taxon>Aspergillus</taxon>
        <taxon>Aspergillus subgen. Circumdati</taxon>
    </lineage>
</organism>
<dbReference type="Pfam" id="PF00931">
    <property type="entry name" value="NB-ARC"/>
    <property type="match status" value="1"/>
</dbReference>
<dbReference type="Gene3D" id="1.25.40.10">
    <property type="entry name" value="Tetratricopeptide repeat domain"/>
    <property type="match status" value="2"/>
</dbReference>
<dbReference type="GO" id="GO:0009116">
    <property type="term" value="P:nucleoside metabolic process"/>
    <property type="evidence" value="ECO:0007669"/>
    <property type="project" value="InterPro"/>
</dbReference>
<dbReference type="InterPro" id="IPR002182">
    <property type="entry name" value="NB-ARC"/>
</dbReference>
<dbReference type="GO" id="GO:0043531">
    <property type="term" value="F:ADP binding"/>
    <property type="evidence" value="ECO:0007669"/>
    <property type="project" value="InterPro"/>
</dbReference>
<dbReference type="PANTHER" id="PTHR46082">
    <property type="entry name" value="ATP/GTP-BINDING PROTEIN-RELATED"/>
    <property type="match status" value="1"/>
</dbReference>
<dbReference type="RefSeq" id="XP_025514607.1">
    <property type="nucleotide sequence ID" value="XM_025665163.1"/>
</dbReference>
<dbReference type="Gene3D" id="3.40.50.1580">
    <property type="entry name" value="Nucleoside phosphorylase domain"/>
    <property type="match status" value="1"/>
</dbReference>
<dbReference type="SUPFAM" id="SSF52540">
    <property type="entry name" value="P-loop containing nucleoside triphosphate hydrolases"/>
    <property type="match status" value="1"/>
</dbReference>
<dbReference type="InterPro" id="IPR053137">
    <property type="entry name" value="NLR-like"/>
</dbReference>
<dbReference type="InterPro" id="IPR000845">
    <property type="entry name" value="Nucleoside_phosphorylase_d"/>
</dbReference>
<dbReference type="GO" id="GO:0003824">
    <property type="term" value="F:catalytic activity"/>
    <property type="evidence" value="ECO:0007669"/>
    <property type="project" value="InterPro"/>
</dbReference>
<protein>
    <submittedName>
        <fullName evidence="4">Tetratricopeptide repeat domain protein</fullName>
    </submittedName>
</protein>
<keyword evidence="1" id="KW-0802">TPR repeat</keyword>
<evidence type="ECO:0000313" key="4">
    <source>
        <dbReference type="EMBL" id="RAH56685.1"/>
    </source>
</evidence>
<evidence type="ECO:0000256" key="1">
    <source>
        <dbReference type="PROSITE-ProRule" id="PRU00339"/>
    </source>
</evidence>